<gene>
    <name evidence="2" type="ORF">FSP39_010698</name>
</gene>
<evidence type="ECO:0000313" key="2">
    <source>
        <dbReference type="EMBL" id="KAK3090294.1"/>
    </source>
</evidence>
<dbReference type="AlphaFoldDB" id="A0AA89BTE2"/>
<comment type="caution">
    <text evidence="2">The sequence shown here is derived from an EMBL/GenBank/DDBJ whole genome shotgun (WGS) entry which is preliminary data.</text>
</comment>
<dbReference type="EMBL" id="VSWD01000010">
    <property type="protein sequence ID" value="KAK3090294.1"/>
    <property type="molecule type" value="Genomic_DNA"/>
</dbReference>
<reference evidence="2" key="1">
    <citation type="submission" date="2019-08" db="EMBL/GenBank/DDBJ databases">
        <title>The improved chromosome-level genome for the pearl oyster Pinctada fucata martensii using PacBio sequencing and Hi-C.</title>
        <authorList>
            <person name="Zheng Z."/>
        </authorList>
    </citation>
    <scope>NUCLEOTIDE SEQUENCE</scope>
    <source>
        <strain evidence="2">ZZ-2019</strain>
        <tissue evidence="2">Adductor muscle</tissue>
    </source>
</reference>
<evidence type="ECO:0000256" key="1">
    <source>
        <dbReference type="SAM" id="MobiDB-lite"/>
    </source>
</evidence>
<accession>A0AA89BTE2</accession>
<organism evidence="2 3">
    <name type="scientific">Pinctada imbricata</name>
    <name type="common">Atlantic pearl-oyster</name>
    <name type="synonym">Pinctada martensii</name>
    <dbReference type="NCBI Taxonomy" id="66713"/>
    <lineage>
        <taxon>Eukaryota</taxon>
        <taxon>Metazoa</taxon>
        <taxon>Spiralia</taxon>
        <taxon>Lophotrochozoa</taxon>
        <taxon>Mollusca</taxon>
        <taxon>Bivalvia</taxon>
        <taxon>Autobranchia</taxon>
        <taxon>Pteriomorphia</taxon>
        <taxon>Pterioida</taxon>
        <taxon>Pterioidea</taxon>
        <taxon>Pteriidae</taxon>
        <taxon>Pinctada</taxon>
    </lineage>
</organism>
<sequence length="256" mass="28244">MSHVGGVKLPPIGDRRGHDGAGFSQGMITQINQQSLIYRSVPPKGVNFTFTDMLSPGVNPAKTQGRATVVSSNAPSEFAERFKARPTTKPKVVDFDPGHVNSESKGRRVSGFFPPVKLRRSNRVPVNEHGDSPLISTSKMQLAPTGYTEVRTKSSRSFNRTPPVVRKTPESVRTNQTAPEVSIIYPSVLTENLNYDDISMLPPPKRILPRRELPWVFRYKVKRNMNELAKIMASKPGSTTTTPIPPDVAADITEVI</sequence>
<dbReference type="Proteomes" id="UP001186944">
    <property type="component" value="Unassembled WGS sequence"/>
</dbReference>
<proteinExistence type="predicted"/>
<feature type="region of interest" description="Disordered" evidence="1">
    <location>
        <begin position="1"/>
        <end position="21"/>
    </location>
</feature>
<feature type="compositionally biased region" description="Basic and acidic residues" evidence="1">
    <location>
        <begin position="91"/>
        <end position="106"/>
    </location>
</feature>
<feature type="region of interest" description="Disordered" evidence="1">
    <location>
        <begin position="89"/>
        <end position="173"/>
    </location>
</feature>
<evidence type="ECO:0000313" key="3">
    <source>
        <dbReference type="Proteomes" id="UP001186944"/>
    </source>
</evidence>
<protein>
    <submittedName>
        <fullName evidence="2">Uncharacterized protein</fullName>
    </submittedName>
</protein>
<keyword evidence="3" id="KW-1185">Reference proteome</keyword>
<name>A0AA89BTE2_PINIB</name>